<proteinExistence type="predicted"/>
<name>A0A066YKC6_9ACTN</name>
<dbReference type="AlphaFoldDB" id="A0A066YKC6"/>
<evidence type="ECO:0000313" key="2">
    <source>
        <dbReference type="Proteomes" id="UP000027178"/>
    </source>
</evidence>
<evidence type="ECO:0000313" key="1">
    <source>
        <dbReference type="EMBL" id="KDN81602.1"/>
    </source>
</evidence>
<keyword evidence="2" id="KW-1185">Reference proteome</keyword>
<comment type="caution">
    <text evidence="1">The sequence shown here is derived from an EMBL/GenBank/DDBJ whole genome shotgun (WGS) entry which is preliminary data.</text>
</comment>
<accession>A0A066YKC6</accession>
<dbReference type="Proteomes" id="UP000027178">
    <property type="component" value="Unassembled WGS sequence"/>
</dbReference>
<protein>
    <submittedName>
        <fullName evidence="1">Uncharacterized protein</fullName>
    </submittedName>
</protein>
<gene>
    <name evidence="1" type="ORF">KCH_66450</name>
</gene>
<dbReference type="HOGENOM" id="CLU_3344674_0_0_11"/>
<reference evidence="1 2" key="1">
    <citation type="submission" date="2014-05" db="EMBL/GenBank/DDBJ databases">
        <title>Draft Genome Sequence of Kitasatospora cheerisanensis KCTC 2395.</title>
        <authorList>
            <person name="Nam D.H."/>
        </authorList>
    </citation>
    <scope>NUCLEOTIDE SEQUENCE [LARGE SCALE GENOMIC DNA]</scope>
    <source>
        <strain evidence="1 2">KCTC 2395</strain>
    </source>
</reference>
<dbReference type="EMBL" id="JNBY01000134">
    <property type="protein sequence ID" value="KDN81602.1"/>
    <property type="molecule type" value="Genomic_DNA"/>
</dbReference>
<sequence>MTSQCRQEVAQKLWERSRRDDGTSVLGAAVHPCWQPA</sequence>
<organism evidence="1 2">
    <name type="scientific">Kitasatospora cheerisanensis KCTC 2395</name>
    <dbReference type="NCBI Taxonomy" id="1348663"/>
    <lineage>
        <taxon>Bacteria</taxon>
        <taxon>Bacillati</taxon>
        <taxon>Actinomycetota</taxon>
        <taxon>Actinomycetes</taxon>
        <taxon>Kitasatosporales</taxon>
        <taxon>Streptomycetaceae</taxon>
        <taxon>Kitasatospora</taxon>
    </lineage>
</organism>